<proteinExistence type="predicted"/>
<feature type="transmembrane region" description="Helical" evidence="1">
    <location>
        <begin position="84"/>
        <end position="107"/>
    </location>
</feature>
<evidence type="ECO:0000313" key="3">
    <source>
        <dbReference type="EMBL" id="MCU6743240.1"/>
    </source>
</evidence>
<sequence length="108" mass="12728">MICKEIEKMIPSFLEDDLDTDDLREFMEHVERCNDCMEELSIQFLVTEGMARLESGSVFDLQNELLERLENAEHTLKLRENMKWLLFVLQGFVAVELIALLLLFIVLY</sequence>
<reference evidence="3 4" key="1">
    <citation type="journal article" date="2021" name="ISME Commun">
        <title>Automated analysis of genomic sequences facilitates high-throughput and comprehensive description of bacteria.</title>
        <authorList>
            <person name="Hitch T.C.A."/>
        </authorList>
    </citation>
    <scope>NUCLEOTIDE SEQUENCE [LARGE SCALE GENOMIC DNA]</scope>
    <source>
        <strain evidence="3 4">Sanger_18</strain>
    </source>
</reference>
<keyword evidence="1" id="KW-1133">Transmembrane helix</keyword>
<evidence type="ECO:0000259" key="2">
    <source>
        <dbReference type="Pfam" id="PF13490"/>
    </source>
</evidence>
<dbReference type="Pfam" id="PF13490">
    <property type="entry name" value="zf-HC2"/>
    <property type="match status" value="1"/>
</dbReference>
<name>A0ABT2SZ53_9FIRM</name>
<dbReference type="RefSeq" id="WP_118797106.1">
    <property type="nucleotide sequence ID" value="NZ_JAOQKJ010000002.1"/>
</dbReference>
<evidence type="ECO:0000313" key="4">
    <source>
        <dbReference type="Proteomes" id="UP001652432"/>
    </source>
</evidence>
<keyword evidence="1" id="KW-0472">Membrane</keyword>
<accession>A0ABT2SZ53</accession>
<gene>
    <name evidence="3" type="ORF">OCV77_01775</name>
</gene>
<dbReference type="Proteomes" id="UP001652432">
    <property type="component" value="Unassembled WGS sequence"/>
</dbReference>
<comment type="caution">
    <text evidence="3">The sequence shown here is derived from an EMBL/GenBank/DDBJ whole genome shotgun (WGS) entry which is preliminary data.</text>
</comment>
<evidence type="ECO:0000256" key="1">
    <source>
        <dbReference type="SAM" id="Phobius"/>
    </source>
</evidence>
<dbReference type="InterPro" id="IPR027383">
    <property type="entry name" value="Znf_put"/>
</dbReference>
<keyword evidence="1" id="KW-0812">Transmembrane</keyword>
<feature type="domain" description="Putative zinc-finger" evidence="2">
    <location>
        <begin position="3"/>
        <end position="36"/>
    </location>
</feature>
<organism evidence="3 4">
    <name type="scientific">Suilimivivens aceti</name>
    <dbReference type="NCBI Taxonomy" id="2981774"/>
    <lineage>
        <taxon>Bacteria</taxon>
        <taxon>Bacillati</taxon>
        <taxon>Bacillota</taxon>
        <taxon>Clostridia</taxon>
        <taxon>Lachnospirales</taxon>
        <taxon>Lachnospiraceae</taxon>
        <taxon>Suilimivivens</taxon>
    </lineage>
</organism>
<keyword evidence="4" id="KW-1185">Reference proteome</keyword>
<protein>
    <submittedName>
        <fullName evidence="3">Zf-HC2 domain-containing protein</fullName>
    </submittedName>
</protein>
<dbReference type="EMBL" id="JAOQKJ010000002">
    <property type="protein sequence ID" value="MCU6743240.1"/>
    <property type="molecule type" value="Genomic_DNA"/>
</dbReference>